<proteinExistence type="predicted"/>
<evidence type="ECO:0000313" key="3">
    <source>
        <dbReference type="EMBL" id="CEM45288.1"/>
    </source>
</evidence>
<gene>
    <name evidence="3" type="ORF">Cvel_7462</name>
</gene>
<feature type="transmembrane region" description="Helical" evidence="1">
    <location>
        <begin position="452"/>
        <end position="478"/>
    </location>
</feature>
<dbReference type="EMBL" id="CDMZ01003146">
    <property type="protein sequence ID" value="CEM45288.1"/>
    <property type="molecule type" value="Genomic_DNA"/>
</dbReference>
<reference evidence="3" key="1">
    <citation type="submission" date="2014-11" db="EMBL/GenBank/DDBJ databases">
        <authorList>
            <person name="Otto D Thomas"/>
            <person name="Naeem Raeece"/>
        </authorList>
    </citation>
    <scope>NUCLEOTIDE SEQUENCE</scope>
</reference>
<keyword evidence="1" id="KW-0812">Transmembrane</keyword>
<dbReference type="VEuPathDB" id="CryptoDB:Cvel_7462"/>
<evidence type="ECO:0000256" key="2">
    <source>
        <dbReference type="SAM" id="SignalP"/>
    </source>
</evidence>
<dbReference type="AlphaFoldDB" id="A0A0G4HMC4"/>
<dbReference type="PhylomeDB" id="A0A0G4HMC4"/>
<feature type="chain" id="PRO_5005191623" evidence="2">
    <location>
        <begin position="19"/>
        <end position="484"/>
    </location>
</feature>
<feature type="signal peptide" evidence="2">
    <location>
        <begin position="1"/>
        <end position="18"/>
    </location>
</feature>
<protein>
    <submittedName>
        <fullName evidence="3">Uncharacterized protein</fullName>
    </submittedName>
</protein>
<keyword evidence="1" id="KW-1133">Transmembrane helix</keyword>
<sequence>MMLHSTSLLFLSSVAVSAMLFAAEASGLGVPSLKSSSSFVALAERHAHKSEKTKKDCPDLYIESKWKEEMSFCAHLKKRQKRKMQDSAVFFRKDVLDCVKGILKANYLIERVGQEKEEEEEKIKKPPLDSSAYSNPQCCVTWGGVELFGPSIVRDARIFEGPEMKKKVLELYARALLELGKDTDFVLSKPFTRMKLEALAMDLFDRPECEDATIKTIESCTGGASFPGDLDTALLEHCAAKRVESPESIPLKYFSLVCSFGVDVDTVKKVQTSADGLTSYLGDKCTGKTDDKTKCIVGIAKDILEKLVKHAEDEGKKTNSAGGVSKVISLLTKLEIKFGEDFHSFLDSPENSAETTLEESIEEVKKETSSFLEQKEEEGKGVALRGASSSANGAAFSSLQKDEEAMMKAWYPGMLFFHYTSAVMKVPTGILTVAFGLFCLPVPIPPFNIMGIFGVMIGLSMLFAAPLQFFLAPLLALLPVSPIA</sequence>
<keyword evidence="1" id="KW-0472">Membrane</keyword>
<evidence type="ECO:0000256" key="1">
    <source>
        <dbReference type="SAM" id="Phobius"/>
    </source>
</evidence>
<feature type="transmembrane region" description="Helical" evidence="1">
    <location>
        <begin position="416"/>
        <end position="440"/>
    </location>
</feature>
<name>A0A0G4HMC4_9ALVE</name>
<organism evidence="3">
    <name type="scientific">Chromera velia CCMP2878</name>
    <dbReference type="NCBI Taxonomy" id="1169474"/>
    <lineage>
        <taxon>Eukaryota</taxon>
        <taxon>Sar</taxon>
        <taxon>Alveolata</taxon>
        <taxon>Colpodellida</taxon>
        <taxon>Chromeraceae</taxon>
        <taxon>Chromera</taxon>
    </lineage>
</organism>
<keyword evidence="2" id="KW-0732">Signal</keyword>
<accession>A0A0G4HMC4</accession>